<evidence type="ECO:0000259" key="2">
    <source>
        <dbReference type="Pfam" id="PF13556"/>
    </source>
</evidence>
<dbReference type="Proteomes" id="UP001143463">
    <property type="component" value="Unassembled WGS sequence"/>
</dbReference>
<dbReference type="PANTHER" id="PTHR33744">
    <property type="entry name" value="CARBOHYDRATE DIACID REGULATOR"/>
    <property type="match status" value="1"/>
</dbReference>
<dbReference type="AlphaFoldDB" id="A0A9W6NZ80"/>
<accession>A0A9W6NZ80</accession>
<organism evidence="4 5">
    <name type="scientific">Pseudonocardia halophobica</name>
    <dbReference type="NCBI Taxonomy" id="29401"/>
    <lineage>
        <taxon>Bacteria</taxon>
        <taxon>Bacillati</taxon>
        <taxon>Actinomycetota</taxon>
        <taxon>Actinomycetes</taxon>
        <taxon>Pseudonocardiales</taxon>
        <taxon>Pseudonocardiaceae</taxon>
        <taxon>Pseudonocardia</taxon>
    </lineage>
</organism>
<evidence type="ECO:0000259" key="3">
    <source>
        <dbReference type="Pfam" id="PF17853"/>
    </source>
</evidence>
<evidence type="ECO:0000256" key="1">
    <source>
        <dbReference type="ARBA" id="ARBA00006754"/>
    </source>
</evidence>
<keyword evidence="5" id="KW-1185">Reference proteome</keyword>
<dbReference type="Gene3D" id="1.10.10.2840">
    <property type="entry name" value="PucR C-terminal helix-turn-helix domain"/>
    <property type="match status" value="1"/>
</dbReference>
<reference evidence="4" key="1">
    <citation type="journal article" date="2014" name="Int. J. Syst. Evol. Microbiol.">
        <title>Complete genome sequence of Corynebacterium casei LMG S-19264T (=DSM 44701T), isolated from a smear-ripened cheese.</title>
        <authorList>
            <consortium name="US DOE Joint Genome Institute (JGI-PGF)"/>
            <person name="Walter F."/>
            <person name="Albersmeier A."/>
            <person name="Kalinowski J."/>
            <person name="Ruckert C."/>
        </authorList>
    </citation>
    <scope>NUCLEOTIDE SEQUENCE</scope>
    <source>
        <strain evidence="4">VKM Ac-1069</strain>
    </source>
</reference>
<comment type="similarity">
    <text evidence="1">Belongs to the CdaR family.</text>
</comment>
<dbReference type="RefSeq" id="WP_037050405.1">
    <property type="nucleotide sequence ID" value="NZ_BAAAUZ010000033.1"/>
</dbReference>
<reference evidence="4" key="2">
    <citation type="submission" date="2023-01" db="EMBL/GenBank/DDBJ databases">
        <authorList>
            <person name="Sun Q."/>
            <person name="Evtushenko L."/>
        </authorList>
    </citation>
    <scope>NUCLEOTIDE SEQUENCE</scope>
    <source>
        <strain evidence="4">VKM Ac-1069</strain>
    </source>
</reference>
<gene>
    <name evidence="4" type="ORF">GCM10017577_56480</name>
</gene>
<protein>
    <submittedName>
        <fullName evidence="4">Transcriptional regulator</fullName>
    </submittedName>
</protein>
<dbReference type="Pfam" id="PF17853">
    <property type="entry name" value="GGDEF_2"/>
    <property type="match status" value="1"/>
</dbReference>
<dbReference type="Pfam" id="PF13556">
    <property type="entry name" value="HTH_30"/>
    <property type="match status" value="1"/>
</dbReference>
<feature type="domain" description="PucR C-terminal helix-turn-helix" evidence="2">
    <location>
        <begin position="319"/>
        <end position="375"/>
    </location>
</feature>
<dbReference type="InterPro" id="IPR041522">
    <property type="entry name" value="CdaR_GGDEF"/>
</dbReference>
<dbReference type="PANTHER" id="PTHR33744:SF17">
    <property type="entry name" value="CONSERVED PROTEIN"/>
    <property type="match status" value="1"/>
</dbReference>
<dbReference type="InterPro" id="IPR051448">
    <property type="entry name" value="CdaR-like_regulators"/>
</dbReference>
<comment type="caution">
    <text evidence="4">The sequence shown here is derived from an EMBL/GenBank/DDBJ whole genome shotgun (WGS) entry which is preliminary data.</text>
</comment>
<dbReference type="InterPro" id="IPR025736">
    <property type="entry name" value="PucR_C-HTH_dom"/>
</dbReference>
<evidence type="ECO:0000313" key="5">
    <source>
        <dbReference type="Proteomes" id="UP001143463"/>
    </source>
</evidence>
<name>A0A9W6NZ80_9PSEU</name>
<sequence length="382" mass="41692">MELQELVDEVSRVLGEPVVLEDRDFNLVCYGAHPDELDPVRQRSILHRRSAPEVQDWFERFGIATSERPVRTPADPGFGVVARVCLPARWNGVTYGYVWVLDAAGRLAGPEADERLDRVMRHAARAGTIMAGQARTREHLAERAHDLLAGDPATAEIAAAEIDRLGALARDVPVRAIALHLADGGPVPPLNLWRLPRAAVATATDDPADPTVLLLTPSTDADHLAEAARRLYADRLDGVEQTRLVAGVGGERADLVGLRDSVREARLAARVAHEVPRLRPVARWDALGPYRLLACGPRPALREGAIDPAVRPLFEHPVLAETAATWLDLAGNAQRTAEALAVHRQTLYYRLGRIAQLTGLDLADGRDRLTLHLALTFRPLVG</sequence>
<evidence type="ECO:0000313" key="4">
    <source>
        <dbReference type="EMBL" id="GLL14501.1"/>
    </source>
</evidence>
<dbReference type="InterPro" id="IPR042070">
    <property type="entry name" value="PucR_C-HTH_sf"/>
</dbReference>
<dbReference type="EMBL" id="BSFQ01000033">
    <property type="protein sequence ID" value="GLL14501.1"/>
    <property type="molecule type" value="Genomic_DNA"/>
</dbReference>
<proteinExistence type="inferred from homology"/>
<feature type="domain" description="CdaR GGDEF-like" evidence="3">
    <location>
        <begin position="210"/>
        <end position="271"/>
    </location>
</feature>